<dbReference type="Proteomes" id="UP001651880">
    <property type="component" value="Unassembled WGS sequence"/>
</dbReference>
<keyword evidence="5" id="KW-0479">Metal-binding</keyword>
<evidence type="ECO:0000256" key="5">
    <source>
        <dbReference type="ARBA" id="ARBA00022723"/>
    </source>
</evidence>
<gene>
    <name evidence="9" type="ORF">LJD61_17150</name>
</gene>
<dbReference type="RefSeq" id="WP_255228784.1">
    <property type="nucleotide sequence ID" value="NZ_JAJEKE010000020.1"/>
</dbReference>
<evidence type="ECO:0000313" key="9">
    <source>
        <dbReference type="EMBL" id="MCQ1531256.1"/>
    </source>
</evidence>
<organism evidence="9 10">
    <name type="scientific">Lutispora saccharofermentans</name>
    <dbReference type="NCBI Taxonomy" id="3024236"/>
    <lineage>
        <taxon>Bacteria</taxon>
        <taxon>Bacillati</taxon>
        <taxon>Bacillota</taxon>
        <taxon>Clostridia</taxon>
        <taxon>Lutisporales</taxon>
        <taxon>Lutisporaceae</taxon>
        <taxon>Lutispora</taxon>
    </lineage>
</organism>
<comment type="catalytic activity">
    <reaction evidence="1">
        <text>Endonucleolytic cleavage to 5'-phosphomonoester.</text>
        <dbReference type="EC" id="3.1.26.4"/>
    </reaction>
</comment>
<dbReference type="Gene3D" id="3.30.420.10">
    <property type="entry name" value="Ribonuclease H-like superfamily/Ribonuclease H"/>
    <property type="match status" value="1"/>
</dbReference>
<dbReference type="InterPro" id="IPR050092">
    <property type="entry name" value="RNase_H"/>
</dbReference>
<proteinExistence type="inferred from homology"/>
<dbReference type="SUPFAM" id="SSF53098">
    <property type="entry name" value="Ribonuclease H-like"/>
    <property type="match status" value="1"/>
</dbReference>
<evidence type="ECO:0000256" key="7">
    <source>
        <dbReference type="ARBA" id="ARBA00022801"/>
    </source>
</evidence>
<name>A0ABT1NMU5_9FIRM</name>
<comment type="caution">
    <text evidence="9">The sequence shown here is derived from an EMBL/GenBank/DDBJ whole genome shotgun (WGS) entry which is preliminary data.</text>
</comment>
<dbReference type="InterPro" id="IPR002156">
    <property type="entry name" value="RNaseH_domain"/>
</dbReference>
<dbReference type="InterPro" id="IPR011320">
    <property type="entry name" value="RNase_H1_N"/>
</dbReference>
<dbReference type="InterPro" id="IPR009027">
    <property type="entry name" value="Ribosomal_bL9/RNase_H1_N"/>
</dbReference>
<evidence type="ECO:0000256" key="3">
    <source>
        <dbReference type="ARBA" id="ARBA00012180"/>
    </source>
</evidence>
<accession>A0ABT1NMU5</accession>
<evidence type="ECO:0000256" key="6">
    <source>
        <dbReference type="ARBA" id="ARBA00022759"/>
    </source>
</evidence>
<keyword evidence="7" id="KW-0378">Hydrolase</keyword>
<evidence type="ECO:0000256" key="4">
    <source>
        <dbReference type="ARBA" id="ARBA00022722"/>
    </source>
</evidence>
<comment type="similarity">
    <text evidence="2">Belongs to the RNase H family.</text>
</comment>
<reference evidence="9 10" key="1">
    <citation type="submission" date="2021-10" db="EMBL/GenBank/DDBJ databases">
        <title>Lutispora strain m25 sp. nov., a thermophilic, non-spore-forming bacterium isolated from a lab-scale methanogenic bioreactor digesting anaerobic sludge.</title>
        <authorList>
            <person name="El Houari A."/>
            <person name="Mcdonald J."/>
        </authorList>
    </citation>
    <scope>NUCLEOTIDE SEQUENCE [LARGE SCALE GENOMIC DNA]</scope>
    <source>
        <strain evidence="10">m25</strain>
    </source>
</reference>
<dbReference type="SUPFAM" id="SSF55658">
    <property type="entry name" value="L9 N-domain-like"/>
    <property type="match status" value="1"/>
</dbReference>
<dbReference type="CDD" id="cd09277">
    <property type="entry name" value="RNase_HI_bacteria_like"/>
    <property type="match status" value="1"/>
</dbReference>
<dbReference type="EC" id="3.1.26.4" evidence="3"/>
<dbReference type="InterPro" id="IPR037056">
    <property type="entry name" value="RNase_H1_N_sf"/>
</dbReference>
<dbReference type="PANTHER" id="PTHR10642">
    <property type="entry name" value="RIBONUCLEASE H1"/>
    <property type="match status" value="1"/>
</dbReference>
<dbReference type="InterPro" id="IPR036397">
    <property type="entry name" value="RNaseH_sf"/>
</dbReference>
<dbReference type="PROSITE" id="PS50879">
    <property type="entry name" value="RNASE_H_1"/>
    <property type="match status" value="1"/>
</dbReference>
<evidence type="ECO:0000256" key="2">
    <source>
        <dbReference type="ARBA" id="ARBA00005300"/>
    </source>
</evidence>
<evidence type="ECO:0000256" key="1">
    <source>
        <dbReference type="ARBA" id="ARBA00000077"/>
    </source>
</evidence>
<keyword evidence="10" id="KW-1185">Reference proteome</keyword>
<dbReference type="EMBL" id="JAJEKE010000020">
    <property type="protein sequence ID" value="MCQ1531256.1"/>
    <property type="molecule type" value="Genomic_DNA"/>
</dbReference>
<feature type="domain" description="RNase H type-1" evidence="8">
    <location>
        <begin position="64"/>
        <end position="202"/>
    </location>
</feature>
<evidence type="ECO:0000259" key="8">
    <source>
        <dbReference type="PROSITE" id="PS50879"/>
    </source>
</evidence>
<dbReference type="Gene3D" id="3.40.970.10">
    <property type="entry name" value="Ribonuclease H1, N-terminal domain"/>
    <property type="match status" value="1"/>
</dbReference>
<keyword evidence="4" id="KW-0540">Nuclease</keyword>
<protein>
    <recommendedName>
        <fullName evidence="3">ribonuclease H</fullName>
        <ecNumber evidence="3">3.1.26.4</ecNumber>
    </recommendedName>
</protein>
<sequence>MAKKKYYGVRSEEITGVFETWEECKSSIEGVQGVKYKSFPTFEEADAFAKGIDISEIHMQLAAESGSVIAYADGSYDDNLKRYSFGCVIITPQGDIICESGSNDEPEAVGSRNVAGELMGVMFVIKWAYGKGFDKIIIRHDYEGIAKWFTGQWKANSYCAKKYIEYMNRYRSVINISFEKVAAHSGDKYNEMADELAKKALH</sequence>
<dbReference type="InterPro" id="IPR012337">
    <property type="entry name" value="RNaseH-like_sf"/>
</dbReference>
<dbReference type="Pfam" id="PF00075">
    <property type="entry name" value="RNase_H"/>
    <property type="match status" value="1"/>
</dbReference>
<evidence type="ECO:0000313" key="10">
    <source>
        <dbReference type="Proteomes" id="UP001651880"/>
    </source>
</evidence>
<dbReference type="PANTHER" id="PTHR10642:SF26">
    <property type="entry name" value="RIBONUCLEASE H1"/>
    <property type="match status" value="1"/>
</dbReference>
<dbReference type="Pfam" id="PF01693">
    <property type="entry name" value="Cauli_VI"/>
    <property type="match status" value="1"/>
</dbReference>
<keyword evidence="6" id="KW-0255">Endonuclease</keyword>